<dbReference type="GeneID" id="32688687"/>
<proteinExistence type="inferred from homology"/>
<dbReference type="EMBL" id="CP029604">
    <property type="protein sequence ID" value="AWO84299.1"/>
    <property type="molecule type" value="Genomic_DNA"/>
</dbReference>
<dbReference type="InterPro" id="IPR018584">
    <property type="entry name" value="GT87"/>
</dbReference>
<dbReference type="RefSeq" id="WP_004019407.1">
    <property type="nucleotide sequence ID" value="NZ_CABEIC010000002.1"/>
</dbReference>
<dbReference type="GO" id="GO:0005886">
    <property type="term" value="C:plasma membrane"/>
    <property type="evidence" value="ECO:0007669"/>
    <property type="project" value="UniProtKB-SubCell"/>
</dbReference>
<comment type="similarity">
    <text evidence="7">Belongs to the glycosyltransferase 87 family.</text>
</comment>
<keyword evidence="5 8" id="KW-1133">Transmembrane helix</keyword>
<feature type="transmembrane region" description="Helical" evidence="8">
    <location>
        <begin position="359"/>
        <end position="379"/>
    </location>
</feature>
<protein>
    <submittedName>
        <fullName evidence="9">DUF2029 domain-containing protein</fullName>
    </submittedName>
</protein>
<dbReference type="GO" id="GO:0016758">
    <property type="term" value="F:hexosyltransferase activity"/>
    <property type="evidence" value="ECO:0007669"/>
    <property type="project" value="InterPro"/>
</dbReference>
<evidence type="ECO:0000256" key="5">
    <source>
        <dbReference type="ARBA" id="ARBA00022989"/>
    </source>
</evidence>
<keyword evidence="4 8" id="KW-0812">Transmembrane</keyword>
<feature type="transmembrane region" description="Helical" evidence="8">
    <location>
        <begin position="210"/>
        <end position="229"/>
    </location>
</feature>
<feature type="transmembrane region" description="Helical" evidence="8">
    <location>
        <begin position="20"/>
        <end position="39"/>
    </location>
</feature>
<feature type="transmembrane region" description="Helical" evidence="8">
    <location>
        <begin position="391"/>
        <end position="413"/>
    </location>
</feature>
<feature type="transmembrane region" description="Helical" evidence="8">
    <location>
        <begin position="134"/>
        <end position="151"/>
    </location>
</feature>
<evidence type="ECO:0000256" key="3">
    <source>
        <dbReference type="ARBA" id="ARBA00022679"/>
    </source>
</evidence>
<dbReference type="KEGG" id="gta:BCM27_12855"/>
<gene>
    <name evidence="9" type="ORF">DLJ61_12955</name>
</gene>
<evidence type="ECO:0000313" key="10">
    <source>
        <dbReference type="Proteomes" id="UP000247118"/>
    </source>
</evidence>
<evidence type="ECO:0000256" key="1">
    <source>
        <dbReference type="ARBA" id="ARBA00004651"/>
    </source>
</evidence>
<evidence type="ECO:0000256" key="4">
    <source>
        <dbReference type="ARBA" id="ARBA00022692"/>
    </source>
</evidence>
<feature type="transmembrane region" description="Helical" evidence="8">
    <location>
        <begin position="106"/>
        <end position="127"/>
    </location>
</feature>
<evidence type="ECO:0000256" key="6">
    <source>
        <dbReference type="ARBA" id="ARBA00023136"/>
    </source>
</evidence>
<dbReference type="Proteomes" id="UP000247118">
    <property type="component" value="Chromosome"/>
</dbReference>
<dbReference type="AlphaFoldDB" id="A0AAD0K710"/>
<accession>A0AAD0K710</accession>
<organism evidence="9 10">
    <name type="scientific">Gordonia terrae</name>
    <dbReference type="NCBI Taxonomy" id="2055"/>
    <lineage>
        <taxon>Bacteria</taxon>
        <taxon>Bacillati</taxon>
        <taxon>Actinomycetota</taxon>
        <taxon>Actinomycetes</taxon>
        <taxon>Mycobacteriales</taxon>
        <taxon>Gordoniaceae</taxon>
        <taxon>Gordonia</taxon>
    </lineage>
</organism>
<keyword evidence="2" id="KW-1003">Cell membrane</keyword>
<comment type="subcellular location">
    <subcellularLocation>
        <location evidence="1">Cell membrane</location>
        <topology evidence="1">Multi-pass membrane protein</topology>
    </subcellularLocation>
</comment>
<feature type="transmembrane region" description="Helical" evidence="8">
    <location>
        <begin position="271"/>
        <end position="289"/>
    </location>
</feature>
<evidence type="ECO:0000313" key="9">
    <source>
        <dbReference type="EMBL" id="AWO84299.1"/>
    </source>
</evidence>
<name>A0AAD0K710_9ACTN</name>
<evidence type="ECO:0000256" key="2">
    <source>
        <dbReference type="ARBA" id="ARBA00022475"/>
    </source>
</evidence>
<keyword evidence="6 8" id="KW-0472">Membrane</keyword>
<evidence type="ECO:0000256" key="8">
    <source>
        <dbReference type="SAM" id="Phobius"/>
    </source>
</evidence>
<sequence length="432" mass="46875">MTAAGTIRHALDRYLGSARARWATLAAFVLSSAVAILVLPNQPPTPYRIDFDVYRMGGQVLLDGGDLYGMLPQLAEGSYLPFTYPPLAAALFSAFTVVPLGLGQALFTAISIGCLLVVCRIVLSGLLDRPVRDLWWLAAAATTVALWLEPVRDTLNFGQINIVLMTLVVVDALLGRGKWWNGLLVGLAISIKLTPAVFLLYFFVRRDWRALVVAAVSAIGYAALGHLLTPSDSTTYWTSTLFDTDRIGSPHFANNQSIKGELGRLGIESDAAWFLVSLVVGLFIAWVAWRLLSPAPADPPTTTPADPPTTTPNDVAALIAVAFAALYCSPVAWDHSWVWVVPLLLVLTYLATRPAASSIWWWLLGLGVVIFAVAPHQRIPQRYDAELSWAWWQHLVGASYLLWGLAVLIAVGVSAPRVLASRRSADTLAQPA</sequence>
<keyword evidence="3" id="KW-0808">Transferase</keyword>
<feature type="transmembrane region" description="Helical" evidence="8">
    <location>
        <begin position="182"/>
        <end position="204"/>
    </location>
</feature>
<reference evidence="9 10" key="1">
    <citation type="submission" date="2018-05" db="EMBL/GenBank/DDBJ databases">
        <title>Complete genome sequence of Gordonia terrae NRRL B-16283.</title>
        <authorList>
            <person name="Garlena R.A."/>
            <person name="Russell D.A."/>
            <person name="Hatfull G.F."/>
        </authorList>
    </citation>
    <scope>NUCLEOTIDE SEQUENCE [LARGE SCALE GENOMIC DNA]</scope>
    <source>
        <strain evidence="9 10">NRRL B-16283</strain>
    </source>
</reference>
<evidence type="ECO:0000256" key="7">
    <source>
        <dbReference type="ARBA" id="ARBA00024033"/>
    </source>
</evidence>
<feature type="transmembrane region" description="Helical" evidence="8">
    <location>
        <begin position="336"/>
        <end position="352"/>
    </location>
</feature>
<dbReference type="Pfam" id="PF09594">
    <property type="entry name" value="GT87"/>
    <property type="match status" value="1"/>
</dbReference>